<reference evidence="1 2" key="1">
    <citation type="submission" date="2019-05" db="EMBL/GenBank/DDBJ databases">
        <title>Panacibacter sp. strain 17mud1-8 Genome sequencing and assembly.</title>
        <authorList>
            <person name="Chhetri G."/>
        </authorList>
    </citation>
    <scope>NUCLEOTIDE SEQUENCE [LARGE SCALE GENOMIC DNA]</scope>
    <source>
        <strain evidence="1 2">17mud1-8</strain>
    </source>
</reference>
<protein>
    <submittedName>
        <fullName evidence="1">Thioesterase</fullName>
    </submittedName>
</protein>
<dbReference type="Gene3D" id="3.10.129.10">
    <property type="entry name" value="Hotdog Thioesterase"/>
    <property type="match status" value="1"/>
</dbReference>
<dbReference type="OrthoDB" id="760345at2"/>
<evidence type="ECO:0000313" key="1">
    <source>
        <dbReference type="EMBL" id="TKK69834.1"/>
    </source>
</evidence>
<proteinExistence type="predicted"/>
<name>A0A4U3L645_9BACT</name>
<gene>
    <name evidence="1" type="ORF">FC093_07085</name>
</gene>
<dbReference type="EMBL" id="SZQL01000004">
    <property type="protein sequence ID" value="TKK69834.1"/>
    <property type="molecule type" value="Genomic_DNA"/>
</dbReference>
<dbReference type="InterPro" id="IPR029069">
    <property type="entry name" value="HotDog_dom_sf"/>
</dbReference>
<dbReference type="AlphaFoldDB" id="A0A4U3L645"/>
<keyword evidence="2" id="KW-1185">Reference proteome</keyword>
<accession>A0A4U3L645</accession>
<organism evidence="1 2">
    <name type="scientific">Ilyomonas limi</name>
    <dbReference type="NCBI Taxonomy" id="2575867"/>
    <lineage>
        <taxon>Bacteria</taxon>
        <taxon>Pseudomonadati</taxon>
        <taxon>Bacteroidota</taxon>
        <taxon>Chitinophagia</taxon>
        <taxon>Chitinophagales</taxon>
        <taxon>Chitinophagaceae</taxon>
        <taxon>Ilyomonas</taxon>
    </lineage>
</organism>
<dbReference type="Pfam" id="PF13279">
    <property type="entry name" value="4HBT_2"/>
    <property type="match status" value="1"/>
</dbReference>
<dbReference type="CDD" id="cd00586">
    <property type="entry name" value="4HBT"/>
    <property type="match status" value="1"/>
</dbReference>
<dbReference type="SUPFAM" id="SSF54637">
    <property type="entry name" value="Thioesterase/thiol ester dehydrase-isomerase"/>
    <property type="match status" value="1"/>
</dbReference>
<comment type="caution">
    <text evidence="1">The sequence shown here is derived from an EMBL/GenBank/DDBJ whole genome shotgun (WGS) entry which is preliminary data.</text>
</comment>
<sequence>MQAFSTVISIRWADIDANFHLRHSAYYDFGAQHRVDILAQHGLTLATMRDLHVGPVLFREECVFKKEIHLTDKITISTCMAKMRADGSRFTIQHLFTNEYGQRCALLTVEGAWIDTRLRKLAHPVPAIITEVMKQFPRGEGFEEV</sequence>
<evidence type="ECO:0000313" key="2">
    <source>
        <dbReference type="Proteomes" id="UP000305848"/>
    </source>
</evidence>
<dbReference type="Proteomes" id="UP000305848">
    <property type="component" value="Unassembled WGS sequence"/>
</dbReference>
<dbReference type="RefSeq" id="WP_137261056.1">
    <property type="nucleotide sequence ID" value="NZ_SZQL01000004.1"/>
</dbReference>